<dbReference type="Proteomes" id="UP001519328">
    <property type="component" value="Unassembled WGS sequence"/>
</dbReference>
<evidence type="ECO:0000256" key="4">
    <source>
        <dbReference type="ARBA" id="ARBA00023172"/>
    </source>
</evidence>
<comment type="similarity">
    <text evidence="1">Belongs to the 'phage' integrase family.</text>
</comment>
<feature type="domain" description="Core-binding (CB)" evidence="7">
    <location>
        <begin position="73"/>
        <end position="165"/>
    </location>
</feature>
<dbReference type="InterPro" id="IPR050090">
    <property type="entry name" value="Tyrosine_recombinase_XerCD"/>
</dbReference>
<sequence length="409" mass="47991">MGSYQRRGENSFLLVVELGYDGKGIRKKKTRTLQVKDKALLRTKKRLENYIESELYKFQAEVESGEYISPEKRKFSDYISDWRNKFAKNNYAARTLQNYNEKLNNYILPYFGSKRLDQIKPIHVVNFMSEVSQPGAAASKREEPLSGATIYEIDKTLRVVLNKAVEWQLIKKSPMDGLKRPKIKKKEMNYYEMDDVIKFILALYKEPVNWRMFFLTSAIAGMRRGEVLALEWTDYDFEENEILLKKSIPFFENGEPHIKNTKTNEIIRRISMPGWYMEEMGQYKKKWYQEKKDCGDWWKGGSNTFLFHKGFGIPYIPSTVNKTWTNIKKRHGLKNIRLHDLRHTMVTYLLEDGESLLNVQNRAGHSSSKITTDIYGHVSKRASKSTAERFEKFNPKHLVNNSSTSTDFD</sequence>
<dbReference type="InterPro" id="IPR002104">
    <property type="entry name" value="Integrase_catalytic"/>
</dbReference>
<organism evidence="8 9">
    <name type="scientific">Virgibacillus litoralis</name>
    <dbReference type="NCBI Taxonomy" id="578221"/>
    <lineage>
        <taxon>Bacteria</taxon>
        <taxon>Bacillati</taxon>
        <taxon>Bacillota</taxon>
        <taxon>Bacilli</taxon>
        <taxon>Bacillales</taxon>
        <taxon>Bacillaceae</taxon>
        <taxon>Virgibacillus</taxon>
    </lineage>
</organism>
<feature type="domain" description="Tyr recombinase" evidence="6">
    <location>
        <begin position="186"/>
        <end position="388"/>
    </location>
</feature>
<dbReference type="InterPro" id="IPR011010">
    <property type="entry name" value="DNA_brk_join_enz"/>
</dbReference>
<dbReference type="PROSITE" id="PS51898">
    <property type="entry name" value="TYR_RECOMBINASE"/>
    <property type="match status" value="1"/>
</dbReference>
<evidence type="ECO:0000256" key="3">
    <source>
        <dbReference type="ARBA" id="ARBA00023125"/>
    </source>
</evidence>
<proteinExistence type="inferred from homology"/>
<evidence type="ECO:0000256" key="5">
    <source>
        <dbReference type="PROSITE-ProRule" id="PRU01248"/>
    </source>
</evidence>
<dbReference type="PROSITE" id="PS51900">
    <property type="entry name" value="CB"/>
    <property type="match status" value="1"/>
</dbReference>
<evidence type="ECO:0000256" key="2">
    <source>
        <dbReference type="ARBA" id="ARBA00022908"/>
    </source>
</evidence>
<dbReference type="Pfam" id="PF00589">
    <property type="entry name" value="Phage_integrase"/>
    <property type="match status" value="1"/>
</dbReference>
<gene>
    <name evidence="8" type="ORF">J2Z82_003201</name>
</gene>
<keyword evidence="9" id="KW-1185">Reference proteome</keyword>
<evidence type="ECO:0000259" key="6">
    <source>
        <dbReference type="PROSITE" id="PS51898"/>
    </source>
</evidence>
<evidence type="ECO:0000256" key="1">
    <source>
        <dbReference type="ARBA" id="ARBA00008857"/>
    </source>
</evidence>
<dbReference type="Gene3D" id="1.10.150.130">
    <property type="match status" value="1"/>
</dbReference>
<dbReference type="Gene3D" id="1.10.443.10">
    <property type="entry name" value="Intergrase catalytic core"/>
    <property type="match status" value="1"/>
</dbReference>
<evidence type="ECO:0000259" key="7">
    <source>
        <dbReference type="PROSITE" id="PS51900"/>
    </source>
</evidence>
<dbReference type="Pfam" id="PF14659">
    <property type="entry name" value="Phage_int_SAM_3"/>
    <property type="match status" value="1"/>
</dbReference>
<dbReference type="RefSeq" id="WP_209481713.1">
    <property type="nucleotide sequence ID" value="NZ_JAGGKK010000020.1"/>
</dbReference>
<dbReference type="PANTHER" id="PTHR30349:SF41">
    <property type="entry name" value="INTEGRASE_RECOMBINASE PROTEIN MJ0367-RELATED"/>
    <property type="match status" value="1"/>
</dbReference>
<name>A0ABS4HH40_9BACI</name>
<dbReference type="InterPro" id="IPR013762">
    <property type="entry name" value="Integrase-like_cat_sf"/>
</dbReference>
<comment type="caution">
    <text evidence="8">The sequence shown here is derived from an EMBL/GenBank/DDBJ whole genome shotgun (WGS) entry which is preliminary data.</text>
</comment>
<dbReference type="PANTHER" id="PTHR30349">
    <property type="entry name" value="PHAGE INTEGRASE-RELATED"/>
    <property type="match status" value="1"/>
</dbReference>
<reference evidence="8 9" key="1">
    <citation type="submission" date="2021-03" db="EMBL/GenBank/DDBJ databases">
        <title>Genomic Encyclopedia of Type Strains, Phase IV (KMG-IV): sequencing the most valuable type-strain genomes for metagenomic binning, comparative biology and taxonomic classification.</title>
        <authorList>
            <person name="Goeker M."/>
        </authorList>
    </citation>
    <scope>NUCLEOTIDE SEQUENCE [LARGE SCALE GENOMIC DNA]</scope>
    <source>
        <strain evidence="8 9">DSM 21085</strain>
    </source>
</reference>
<dbReference type="CDD" id="cd01189">
    <property type="entry name" value="INT_ICEBs1_C_like"/>
    <property type="match status" value="1"/>
</dbReference>
<protein>
    <submittedName>
        <fullName evidence="8">Integrase</fullName>
    </submittedName>
</protein>
<keyword evidence="4" id="KW-0233">DNA recombination</keyword>
<dbReference type="EMBL" id="JAGGKK010000020">
    <property type="protein sequence ID" value="MBP1950244.1"/>
    <property type="molecule type" value="Genomic_DNA"/>
</dbReference>
<accession>A0ABS4HH40</accession>
<evidence type="ECO:0000313" key="8">
    <source>
        <dbReference type="EMBL" id="MBP1950244.1"/>
    </source>
</evidence>
<dbReference type="InterPro" id="IPR044068">
    <property type="entry name" value="CB"/>
</dbReference>
<evidence type="ECO:0000313" key="9">
    <source>
        <dbReference type="Proteomes" id="UP001519328"/>
    </source>
</evidence>
<dbReference type="SUPFAM" id="SSF56349">
    <property type="entry name" value="DNA breaking-rejoining enzymes"/>
    <property type="match status" value="1"/>
</dbReference>
<keyword evidence="3 5" id="KW-0238">DNA-binding</keyword>
<dbReference type="InterPro" id="IPR010998">
    <property type="entry name" value="Integrase_recombinase_N"/>
</dbReference>
<keyword evidence="2" id="KW-0229">DNA integration</keyword>
<dbReference type="InterPro" id="IPR004107">
    <property type="entry name" value="Integrase_SAM-like_N"/>
</dbReference>